<dbReference type="SMART" id="SM00015">
    <property type="entry name" value="IQ"/>
    <property type="match status" value="1"/>
</dbReference>
<sequence>VFRIYHPKQTGPTKKDMFNAATHIQRYIRGFLIRKRFERLKRKCVWLGSTYNKMVKDYKGMLRKCQLRHGVDRPKTPFSIQDMMEYLEMRRRYESVFDKKAFGSELEVIELESFFKECDMYPSASEIDEAIDVVFHGQQVKRGLLKPEVMELVFYIYTPKATGLPNNRQSTWLNPIIDGVEAKKLIGSEYVEKAPLEVCAKLVIESRRERREKERKEKDQKLTDDLAQMKAKRDEEAAEKKKVVIVTPEEAKQAASRKQ</sequence>
<dbReference type="AlphaFoldDB" id="A0A8W8L2Y3"/>
<accession>A0A8W8L2Y3</accession>
<evidence type="ECO:0000256" key="1">
    <source>
        <dbReference type="SAM" id="MobiDB-lite"/>
    </source>
</evidence>
<feature type="compositionally biased region" description="Basic and acidic residues" evidence="1">
    <location>
        <begin position="209"/>
        <end position="224"/>
    </location>
</feature>
<dbReference type="PANTHER" id="PTHR35978">
    <property type="entry name" value="IQ DOMAIN-CONTAINING PROTEIN M"/>
    <property type="match status" value="1"/>
</dbReference>
<dbReference type="PROSITE" id="PS50096">
    <property type="entry name" value="IQ"/>
    <property type="match status" value="1"/>
</dbReference>
<dbReference type="Proteomes" id="UP000005408">
    <property type="component" value="Unassembled WGS sequence"/>
</dbReference>
<dbReference type="Gene3D" id="1.20.5.190">
    <property type="match status" value="1"/>
</dbReference>
<feature type="region of interest" description="Disordered" evidence="1">
    <location>
        <begin position="209"/>
        <end position="242"/>
    </location>
</feature>
<dbReference type="InterPro" id="IPR000048">
    <property type="entry name" value="IQ_motif_EF-hand-BS"/>
</dbReference>
<evidence type="ECO:0000313" key="2">
    <source>
        <dbReference type="EnsemblMetazoa" id="G25666.4:cds"/>
    </source>
</evidence>
<proteinExistence type="predicted"/>
<protein>
    <submittedName>
        <fullName evidence="2">Uncharacterized protein</fullName>
    </submittedName>
</protein>
<dbReference type="PANTHER" id="PTHR35978:SF1">
    <property type="entry name" value="IQ DOMAIN-CONTAINING PROTEIN M"/>
    <property type="match status" value="1"/>
</dbReference>
<evidence type="ECO:0000313" key="3">
    <source>
        <dbReference type="Proteomes" id="UP000005408"/>
    </source>
</evidence>
<name>A0A8W8L2Y3_MAGGI</name>
<keyword evidence="3" id="KW-1185">Reference proteome</keyword>
<dbReference type="EnsemblMetazoa" id="G25666.4">
    <property type="protein sequence ID" value="G25666.4:cds"/>
    <property type="gene ID" value="G25666"/>
</dbReference>
<feature type="compositionally biased region" description="Basic and acidic residues" evidence="1">
    <location>
        <begin position="231"/>
        <end position="242"/>
    </location>
</feature>
<organism evidence="2 3">
    <name type="scientific">Magallana gigas</name>
    <name type="common">Pacific oyster</name>
    <name type="synonym">Crassostrea gigas</name>
    <dbReference type="NCBI Taxonomy" id="29159"/>
    <lineage>
        <taxon>Eukaryota</taxon>
        <taxon>Metazoa</taxon>
        <taxon>Spiralia</taxon>
        <taxon>Lophotrochozoa</taxon>
        <taxon>Mollusca</taxon>
        <taxon>Bivalvia</taxon>
        <taxon>Autobranchia</taxon>
        <taxon>Pteriomorphia</taxon>
        <taxon>Ostreida</taxon>
        <taxon>Ostreoidea</taxon>
        <taxon>Ostreidae</taxon>
        <taxon>Magallana</taxon>
    </lineage>
</organism>
<reference evidence="2" key="1">
    <citation type="submission" date="2022-08" db="UniProtKB">
        <authorList>
            <consortium name="EnsemblMetazoa"/>
        </authorList>
    </citation>
    <scope>IDENTIFICATION</scope>
    <source>
        <strain evidence="2">05x7-T-G4-1.051#20</strain>
    </source>
</reference>
<dbReference type="Pfam" id="PF00612">
    <property type="entry name" value="IQ"/>
    <property type="match status" value="1"/>
</dbReference>